<organism evidence="1 2">
    <name type="scientific">Caerostris extrusa</name>
    <name type="common">Bark spider</name>
    <name type="synonym">Caerostris bankana</name>
    <dbReference type="NCBI Taxonomy" id="172846"/>
    <lineage>
        <taxon>Eukaryota</taxon>
        <taxon>Metazoa</taxon>
        <taxon>Ecdysozoa</taxon>
        <taxon>Arthropoda</taxon>
        <taxon>Chelicerata</taxon>
        <taxon>Arachnida</taxon>
        <taxon>Araneae</taxon>
        <taxon>Araneomorphae</taxon>
        <taxon>Entelegynae</taxon>
        <taxon>Araneoidea</taxon>
        <taxon>Araneidae</taxon>
        <taxon>Caerostris</taxon>
    </lineage>
</organism>
<evidence type="ECO:0000313" key="1">
    <source>
        <dbReference type="EMBL" id="GIY91221.1"/>
    </source>
</evidence>
<accession>A0AAV4X7F2</accession>
<dbReference type="Proteomes" id="UP001054945">
    <property type="component" value="Unassembled WGS sequence"/>
</dbReference>
<name>A0AAV4X7F2_CAEEX</name>
<evidence type="ECO:0000313" key="2">
    <source>
        <dbReference type="Proteomes" id="UP001054945"/>
    </source>
</evidence>
<dbReference type="EMBL" id="BPLR01017389">
    <property type="protein sequence ID" value="GIY91221.1"/>
    <property type="molecule type" value="Genomic_DNA"/>
</dbReference>
<gene>
    <name evidence="1" type="ORF">CEXT_472951</name>
</gene>
<dbReference type="AlphaFoldDB" id="A0AAV4X7F2"/>
<protein>
    <submittedName>
        <fullName evidence="1">Uncharacterized protein</fullName>
    </submittedName>
</protein>
<comment type="caution">
    <text evidence="1">The sequence shown here is derived from an EMBL/GenBank/DDBJ whole genome shotgun (WGS) entry which is preliminary data.</text>
</comment>
<sequence>MERKKPVLSRHLRGNLDVTEMSNSSFLPSSSFPKERVSSTGFRITGKGGRGGSFRPSVVACPAGGSRALPFLLSLPPGFCLRGWMWKKKTSQKLLQIREALPVAAFSSRGRAPRGKQRGRVLAKLLKQLFTSLPERVPLEAAGVSHSVSGEKGFQEAVQTAPKGILGRKAEGFPQKSHLVYDLTESGATSRHHEEGLPTSIAFAERFGFRRIKSLVPRHHLVFDIVQKCS</sequence>
<reference evidence="1 2" key="1">
    <citation type="submission" date="2021-06" db="EMBL/GenBank/DDBJ databases">
        <title>Caerostris extrusa draft genome.</title>
        <authorList>
            <person name="Kono N."/>
            <person name="Arakawa K."/>
        </authorList>
    </citation>
    <scope>NUCLEOTIDE SEQUENCE [LARGE SCALE GENOMIC DNA]</scope>
</reference>
<keyword evidence="2" id="KW-1185">Reference proteome</keyword>
<proteinExistence type="predicted"/>